<evidence type="ECO:0000259" key="1">
    <source>
        <dbReference type="SMART" id="SM00863"/>
    </source>
</evidence>
<dbReference type="GO" id="GO:0005829">
    <property type="term" value="C:cytosol"/>
    <property type="evidence" value="ECO:0007669"/>
    <property type="project" value="TreeGrafter"/>
</dbReference>
<dbReference type="PANTHER" id="PTHR11777:SF9">
    <property type="entry name" value="ALANINE--TRNA LIGASE, CYTOPLASMIC"/>
    <property type="match status" value="1"/>
</dbReference>
<dbReference type="SUPFAM" id="SSF55186">
    <property type="entry name" value="ThrRS/AlaRS common domain"/>
    <property type="match status" value="1"/>
</dbReference>
<feature type="domain" description="Threonyl/alanyl tRNA synthetase SAD" evidence="1">
    <location>
        <begin position="51"/>
        <end position="98"/>
    </location>
</feature>
<dbReference type="PANTHER" id="PTHR11777">
    <property type="entry name" value="ALANYL-TRNA SYNTHETASE"/>
    <property type="match status" value="1"/>
</dbReference>
<accession>A0A554LKA7</accession>
<dbReference type="SMART" id="SM00863">
    <property type="entry name" value="tRNA_SAD"/>
    <property type="match status" value="1"/>
</dbReference>
<reference evidence="2 3" key="1">
    <citation type="submission" date="2017-07" db="EMBL/GenBank/DDBJ databases">
        <title>Mechanisms for carbon and nitrogen cycling indicate functional differentiation within the Candidate Phyla Radiation.</title>
        <authorList>
            <person name="Danczak R.E."/>
            <person name="Johnston M.D."/>
            <person name="Kenah C."/>
            <person name="Slattery M."/>
            <person name="Wrighton K.C."/>
            <person name="Wilkins M.J."/>
        </authorList>
    </citation>
    <scope>NUCLEOTIDE SEQUENCE [LARGE SCALE GENOMIC DNA]</scope>
    <source>
        <strain evidence="2">Licking1014_85</strain>
    </source>
</reference>
<dbReference type="GO" id="GO:0002161">
    <property type="term" value="F:aminoacyl-tRNA deacylase activity"/>
    <property type="evidence" value="ECO:0007669"/>
    <property type="project" value="TreeGrafter"/>
</dbReference>
<keyword evidence="2" id="KW-0436">Ligase</keyword>
<dbReference type="AlphaFoldDB" id="A0A554LKA7"/>
<dbReference type="EMBL" id="VMGI01000030">
    <property type="protein sequence ID" value="TSC93301.1"/>
    <property type="molecule type" value="Genomic_DNA"/>
</dbReference>
<feature type="non-terminal residue" evidence="2">
    <location>
        <position position="1"/>
    </location>
</feature>
<keyword evidence="2" id="KW-0030">Aminoacyl-tRNA synthetase</keyword>
<dbReference type="GO" id="GO:0005524">
    <property type="term" value="F:ATP binding"/>
    <property type="evidence" value="ECO:0007669"/>
    <property type="project" value="InterPro"/>
</dbReference>
<dbReference type="InterPro" id="IPR018163">
    <property type="entry name" value="Thr/Ala-tRNA-synth_IIc_edit"/>
</dbReference>
<dbReference type="GO" id="GO:0006419">
    <property type="term" value="P:alanyl-tRNA aminoacylation"/>
    <property type="evidence" value="ECO:0007669"/>
    <property type="project" value="TreeGrafter"/>
</dbReference>
<organism evidence="2 3">
    <name type="scientific">Candidatus Berkelbacteria bacterium Licking1014_85</name>
    <dbReference type="NCBI Taxonomy" id="2017148"/>
    <lineage>
        <taxon>Bacteria</taxon>
        <taxon>Candidatus Berkelbacteria</taxon>
    </lineage>
</organism>
<proteinExistence type="predicted"/>
<dbReference type="Gene3D" id="3.30.980.10">
    <property type="entry name" value="Threonyl-trna Synthetase, Chain A, domain 2"/>
    <property type="match status" value="1"/>
</dbReference>
<comment type="caution">
    <text evidence="2">The sequence shown here is derived from an EMBL/GenBank/DDBJ whole genome shotgun (WGS) entry which is preliminary data.</text>
</comment>
<dbReference type="GO" id="GO:0004813">
    <property type="term" value="F:alanine-tRNA ligase activity"/>
    <property type="evidence" value="ECO:0007669"/>
    <property type="project" value="TreeGrafter"/>
</dbReference>
<protein>
    <submittedName>
        <fullName evidence="2">Alanyl-tRNA synthetase</fullName>
    </submittedName>
</protein>
<dbReference type="InterPro" id="IPR050058">
    <property type="entry name" value="Ala-tRNA_ligase"/>
</dbReference>
<sequence>KLTDSEIISVENQINDWIEDGYQISREEMNIAEAKNSGATGIFADKYGESVTVYTISKGDIIISKEICKGPHVKQTSELRKFKIIKEEASSGGIRRIRAVLE</sequence>
<dbReference type="InterPro" id="IPR012947">
    <property type="entry name" value="tRNA_SAD"/>
</dbReference>
<dbReference type="Pfam" id="PF07973">
    <property type="entry name" value="tRNA_SAD"/>
    <property type="match status" value="1"/>
</dbReference>
<evidence type="ECO:0000313" key="3">
    <source>
        <dbReference type="Proteomes" id="UP000315589"/>
    </source>
</evidence>
<name>A0A554LKA7_9BACT</name>
<dbReference type="Proteomes" id="UP000315589">
    <property type="component" value="Unassembled WGS sequence"/>
</dbReference>
<gene>
    <name evidence="2" type="ORF">CEN91_255</name>
</gene>
<evidence type="ECO:0000313" key="2">
    <source>
        <dbReference type="EMBL" id="TSC93301.1"/>
    </source>
</evidence>